<gene>
    <name evidence="10" type="ORF">DCK97_17015</name>
</gene>
<dbReference type="AlphaFoldDB" id="A0A3B9IMP5"/>
<dbReference type="PANTHER" id="PTHR43409:SF7">
    <property type="entry name" value="BLL1977 PROTEIN"/>
    <property type="match status" value="1"/>
</dbReference>
<dbReference type="InterPro" id="IPR007197">
    <property type="entry name" value="rSAM"/>
</dbReference>
<comment type="cofactor">
    <cofactor evidence="1">
        <name>[4Fe-4S] cluster</name>
        <dbReference type="ChEBI" id="CHEBI:49883"/>
    </cofactor>
</comment>
<evidence type="ECO:0000256" key="3">
    <source>
        <dbReference type="ARBA" id="ARBA00022679"/>
    </source>
</evidence>
<dbReference type="SMART" id="SM00729">
    <property type="entry name" value="Elp3"/>
    <property type="match status" value="1"/>
</dbReference>
<dbReference type="Gene3D" id="3.40.50.280">
    <property type="entry name" value="Cobalamin-binding domain"/>
    <property type="match status" value="1"/>
</dbReference>
<accession>A0A3B9IMP5</accession>
<evidence type="ECO:0000313" key="10">
    <source>
        <dbReference type="EMBL" id="HAE49121.1"/>
    </source>
</evidence>
<dbReference type="PROSITE" id="PS51332">
    <property type="entry name" value="B12_BINDING"/>
    <property type="match status" value="1"/>
</dbReference>
<dbReference type="SUPFAM" id="SSF52242">
    <property type="entry name" value="Cobalamin (vitamin B12)-binding domain"/>
    <property type="match status" value="1"/>
</dbReference>
<keyword evidence="3" id="KW-0808">Transferase</keyword>
<evidence type="ECO:0000259" key="8">
    <source>
        <dbReference type="PROSITE" id="PS51332"/>
    </source>
</evidence>
<dbReference type="EMBL" id="DMAI01000278">
    <property type="protein sequence ID" value="HAE49121.1"/>
    <property type="molecule type" value="Genomic_DNA"/>
</dbReference>
<dbReference type="InterPro" id="IPR058240">
    <property type="entry name" value="rSAM_sf"/>
</dbReference>
<dbReference type="SFLD" id="SFLDS00029">
    <property type="entry name" value="Radical_SAM"/>
    <property type="match status" value="1"/>
</dbReference>
<feature type="domain" description="Radical SAM core" evidence="9">
    <location>
        <begin position="256"/>
        <end position="481"/>
    </location>
</feature>
<dbReference type="GO" id="GO:0051539">
    <property type="term" value="F:4 iron, 4 sulfur cluster binding"/>
    <property type="evidence" value="ECO:0007669"/>
    <property type="project" value="UniProtKB-KW"/>
</dbReference>
<organism evidence="10 11">
    <name type="scientific">Tistrella mobilis</name>
    <dbReference type="NCBI Taxonomy" id="171437"/>
    <lineage>
        <taxon>Bacteria</taxon>
        <taxon>Pseudomonadati</taxon>
        <taxon>Pseudomonadota</taxon>
        <taxon>Alphaproteobacteria</taxon>
        <taxon>Geminicoccales</taxon>
        <taxon>Geminicoccaceae</taxon>
        <taxon>Tistrella</taxon>
    </lineage>
</organism>
<evidence type="ECO:0000256" key="4">
    <source>
        <dbReference type="ARBA" id="ARBA00022691"/>
    </source>
</evidence>
<dbReference type="InterPro" id="IPR036724">
    <property type="entry name" value="Cobalamin-bd_sf"/>
</dbReference>
<keyword evidence="7" id="KW-0411">Iron-sulfur</keyword>
<keyword evidence="5" id="KW-0479">Metal-binding</keyword>
<dbReference type="GO" id="GO:0031419">
    <property type="term" value="F:cobalamin binding"/>
    <property type="evidence" value="ECO:0007669"/>
    <property type="project" value="InterPro"/>
</dbReference>
<feature type="domain" description="B12-binding" evidence="8">
    <location>
        <begin position="67"/>
        <end position="201"/>
    </location>
</feature>
<keyword evidence="4" id="KW-0949">S-adenosyl-L-methionine</keyword>
<dbReference type="CDD" id="cd02068">
    <property type="entry name" value="radical_SAM_B12_BD"/>
    <property type="match status" value="1"/>
</dbReference>
<sequence length="582" mass="65392">MRSILDGSVHHDGSRPSWIMPRRACASGCGRGDGPRLFMVGSTSCTRFRPRFRQPMIRRILLITADSAPGTLQSSSWGTHPMGLLYLAAAAREAFPGVEIRIFQTLTDPDYETTLPQLLESFDPDLIGLRAFSLFRDGFSALSAIVRRVLPGRPIIGGGPHVSADFELLLKTGEIDLAVLGEGEETFVALLEALNGDTGRNGGLPVDLAGTAVLTGGRVQRNEKRVRIRDLDALPMPAYDLIDLTKFADINNAAHVWPRHCAYIEASRGCPYRCFYCHIAPETATHQRSPASVVAEMRRRRDELGVEAFHFIDDIFNFPRPHAKAVLREIAKELPGVRLHFPIGLRADLLDDEILDLFEAAGTVMMALAVETVTPRLQRFIGKYLKIERAHAMIDAASRRFVATTFFMAGFPTETREEAQATIDYAASLEHLCDPTLNIVRIYRGTLLWDHLAPTPDQAERLTAQTRHATTPRMFSRQPFLFYGDIFDREKVPLTSEDVAELRVDWLRKVQFNPRRILNAHARMRHFFPEAEVVRTFRSWLNDDRFDATKLQRMIDFARTTPPTEVVPPPFARQAAPVKLSA</sequence>
<evidence type="ECO:0000256" key="7">
    <source>
        <dbReference type="ARBA" id="ARBA00023014"/>
    </source>
</evidence>
<evidence type="ECO:0000256" key="1">
    <source>
        <dbReference type="ARBA" id="ARBA00001966"/>
    </source>
</evidence>
<dbReference type="Pfam" id="PF02310">
    <property type="entry name" value="B12-binding"/>
    <property type="match status" value="1"/>
</dbReference>
<evidence type="ECO:0000259" key="9">
    <source>
        <dbReference type="PROSITE" id="PS51918"/>
    </source>
</evidence>
<dbReference type="InterPro" id="IPR051198">
    <property type="entry name" value="BchE-like"/>
</dbReference>
<dbReference type="SFLD" id="SFLDG01123">
    <property type="entry name" value="methyltransferase_(Class_B)"/>
    <property type="match status" value="1"/>
</dbReference>
<dbReference type="PROSITE" id="PS51918">
    <property type="entry name" value="RADICAL_SAM"/>
    <property type="match status" value="1"/>
</dbReference>
<keyword evidence="2" id="KW-0489">Methyltransferase</keyword>
<evidence type="ECO:0000313" key="11">
    <source>
        <dbReference type="Proteomes" id="UP000257706"/>
    </source>
</evidence>
<dbReference type="InterPro" id="IPR023404">
    <property type="entry name" value="rSAM_horseshoe"/>
</dbReference>
<dbReference type="SUPFAM" id="SSF102114">
    <property type="entry name" value="Radical SAM enzymes"/>
    <property type="match status" value="1"/>
</dbReference>
<evidence type="ECO:0000256" key="2">
    <source>
        <dbReference type="ARBA" id="ARBA00022603"/>
    </source>
</evidence>
<dbReference type="InterPro" id="IPR006638">
    <property type="entry name" value="Elp3/MiaA/NifB-like_rSAM"/>
</dbReference>
<dbReference type="Pfam" id="PF04055">
    <property type="entry name" value="Radical_SAM"/>
    <property type="match status" value="1"/>
</dbReference>
<dbReference type="PANTHER" id="PTHR43409">
    <property type="entry name" value="ANAEROBIC MAGNESIUM-PROTOPORPHYRIN IX MONOMETHYL ESTER CYCLASE-RELATED"/>
    <property type="match status" value="1"/>
</dbReference>
<name>A0A3B9IMP5_9PROT</name>
<dbReference type="SFLD" id="SFLDG01082">
    <property type="entry name" value="B12-binding_domain_containing"/>
    <property type="match status" value="1"/>
</dbReference>
<dbReference type="Gene3D" id="3.80.30.20">
    <property type="entry name" value="tm_1862 like domain"/>
    <property type="match status" value="1"/>
</dbReference>
<evidence type="ECO:0000256" key="6">
    <source>
        <dbReference type="ARBA" id="ARBA00023004"/>
    </source>
</evidence>
<comment type="caution">
    <text evidence="10">The sequence shown here is derived from an EMBL/GenBank/DDBJ whole genome shotgun (WGS) entry which is preliminary data.</text>
</comment>
<protein>
    <submittedName>
        <fullName evidence="10">Uncharacterized protein</fullName>
    </submittedName>
</protein>
<keyword evidence="6" id="KW-0408">Iron</keyword>
<dbReference type="CDD" id="cd01335">
    <property type="entry name" value="Radical_SAM"/>
    <property type="match status" value="1"/>
</dbReference>
<dbReference type="GO" id="GO:0046872">
    <property type="term" value="F:metal ion binding"/>
    <property type="evidence" value="ECO:0007669"/>
    <property type="project" value="UniProtKB-KW"/>
</dbReference>
<reference evidence="10 11" key="1">
    <citation type="journal article" date="2018" name="Nat. Biotechnol.">
        <title>A standardized bacterial taxonomy based on genome phylogeny substantially revises the tree of life.</title>
        <authorList>
            <person name="Parks D.H."/>
            <person name="Chuvochina M."/>
            <person name="Waite D.W."/>
            <person name="Rinke C."/>
            <person name="Skarshewski A."/>
            <person name="Chaumeil P.A."/>
            <person name="Hugenholtz P."/>
        </authorList>
    </citation>
    <scope>NUCLEOTIDE SEQUENCE [LARGE SCALE GENOMIC DNA]</scope>
    <source>
        <strain evidence="10">UBA8739</strain>
    </source>
</reference>
<evidence type="ECO:0000256" key="5">
    <source>
        <dbReference type="ARBA" id="ARBA00022723"/>
    </source>
</evidence>
<dbReference type="InterPro" id="IPR034466">
    <property type="entry name" value="Methyltransferase_Class_B"/>
</dbReference>
<dbReference type="Proteomes" id="UP000257706">
    <property type="component" value="Unassembled WGS sequence"/>
</dbReference>
<dbReference type="GO" id="GO:0003824">
    <property type="term" value="F:catalytic activity"/>
    <property type="evidence" value="ECO:0007669"/>
    <property type="project" value="InterPro"/>
</dbReference>
<proteinExistence type="predicted"/>
<dbReference type="InterPro" id="IPR006158">
    <property type="entry name" value="Cobalamin-bd"/>
</dbReference>